<gene>
    <name evidence="3" type="ORF">CVS30_06890</name>
</gene>
<dbReference type="PANTHER" id="PTHR22946">
    <property type="entry name" value="DIENELACTONE HYDROLASE DOMAIN-CONTAINING PROTEIN-RELATED"/>
    <property type="match status" value="1"/>
</dbReference>
<proteinExistence type="inferred from homology"/>
<dbReference type="Pfam" id="PF05448">
    <property type="entry name" value="AXE1"/>
    <property type="match status" value="1"/>
</dbReference>
<organism evidence="3 4">
    <name type="scientific">Arthrobacter psychrolactophilus</name>
    <dbReference type="NCBI Taxonomy" id="92442"/>
    <lineage>
        <taxon>Bacteria</taxon>
        <taxon>Bacillati</taxon>
        <taxon>Actinomycetota</taxon>
        <taxon>Actinomycetes</taxon>
        <taxon>Micrococcales</taxon>
        <taxon>Micrococcaceae</taxon>
        <taxon>Arthrobacter</taxon>
    </lineage>
</organism>
<dbReference type="OrthoDB" id="3668964at2"/>
<dbReference type="AlphaFoldDB" id="A0A2V5IUJ7"/>
<evidence type="ECO:0000313" key="3">
    <source>
        <dbReference type="EMBL" id="PYI39032.1"/>
    </source>
</evidence>
<evidence type="ECO:0000256" key="1">
    <source>
        <dbReference type="ARBA" id="ARBA00008645"/>
    </source>
</evidence>
<evidence type="ECO:0000313" key="4">
    <source>
        <dbReference type="Proteomes" id="UP000247980"/>
    </source>
</evidence>
<dbReference type="InterPro" id="IPR029058">
    <property type="entry name" value="AB_hydrolase_fold"/>
</dbReference>
<evidence type="ECO:0000259" key="2">
    <source>
        <dbReference type="Pfam" id="PF05448"/>
    </source>
</evidence>
<dbReference type="SUPFAM" id="SSF53474">
    <property type="entry name" value="alpha/beta-Hydrolases"/>
    <property type="match status" value="1"/>
</dbReference>
<comment type="similarity">
    <text evidence="1">Belongs to the AB hydrolase superfamily.</text>
</comment>
<protein>
    <submittedName>
        <fullName evidence="3">Acetylesterase</fullName>
    </submittedName>
</protein>
<dbReference type="InterPro" id="IPR008391">
    <property type="entry name" value="AXE1_dom"/>
</dbReference>
<keyword evidence="4" id="KW-1185">Reference proteome</keyword>
<comment type="caution">
    <text evidence="3">The sequence shown here is derived from an EMBL/GenBank/DDBJ whole genome shotgun (WGS) entry which is preliminary data.</text>
</comment>
<dbReference type="InterPro" id="IPR050261">
    <property type="entry name" value="FrsA_esterase"/>
</dbReference>
<feature type="domain" description="Acetyl xylan esterase" evidence="2">
    <location>
        <begin position="198"/>
        <end position="243"/>
    </location>
</feature>
<accession>A0A2V5IUJ7</accession>
<reference evidence="3 4" key="1">
    <citation type="submission" date="2018-05" db="EMBL/GenBank/DDBJ databases">
        <title>Genetic diversity of glacier-inhabiting Cryobacterium bacteria in China and description of Cryobacterium mengkeensis sp. nov. and Arthrobacter glacialis sp. nov.</title>
        <authorList>
            <person name="Liu Q."/>
            <person name="Xin Y.-H."/>
        </authorList>
    </citation>
    <scope>NUCLEOTIDE SEQUENCE [LARGE SCALE GENOMIC DNA]</scope>
    <source>
        <strain evidence="3 4">B7</strain>
    </source>
</reference>
<dbReference type="Proteomes" id="UP000247980">
    <property type="component" value="Unassembled WGS sequence"/>
</dbReference>
<dbReference type="PANTHER" id="PTHR22946:SF8">
    <property type="entry name" value="ACETYL XYLAN ESTERASE DOMAIN-CONTAINING PROTEIN"/>
    <property type="match status" value="1"/>
</dbReference>
<dbReference type="EMBL" id="QJVC01000004">
    <property type="protein sequence ID" value="PYI39032.1"/>
    <property type="molecule type" value="Genomic_DNA"/>
</dbReference>
<name>A0A2V5IUJ7_9MICC</name>
<sequence length="355" mass="38676">MDSSARPSAIPGYEDWPGYVFKNDLVEVPQRSRQLAEVLGVPAPASNLQISRQWRETHDGVTTMALSWQLGFGPETRAWLVVPEGATGPLPGVLALHCHAGQKYTGASRLITFPDNQSEPGIETDPARHDLYDGRSAATDLARDGFAVLAHDTFSWGSRRFSLDTPPEVYNAAAAVHESTIAKAAGLIGTSFAGMVAHDDLAALSVLESLPEVDASRLGCFGFSGGGGRALMLAALSPKIRSYAITAMMTTFSSLLPAYLDAHSWLLQTPGLWKVADWPELTTHSSAEQFLIQFASRDPLFPEQGMRDADKLLNSLHDTGSYTGSFWPVEHRFSADMQRQVFDFFYKTLGNEITL</sequence>
<dbReference type="Gene3D" id="3.40.50.1820">
    <property type="entry name" value="alpha/beta hydrolase"/>
    <property type="match status" value="1"/>
</dbReference>